<evidence type="ECO:0000313" key="1">
    <source>
        <dbReference type="EMBL" id="TPE44576.1"/>
    </source>
</evidence>
<dbReference type="RefSeq" id="WP_140591825.1">
    <property type="nucleotide sequence ID" value="NZ_VFRR01000079.1"/>
</dbReference>
<keyword evidence="2" id="KW-1185">Reference proteome</keyword>
<name>A0A501WG99_9GAMM</name>
<protein>
    <submittedName>
        <fullName evidence="1">DUF2384 domain-containing protein</fullName>
    </submittedName>
</protein>
<gene>
    <name evidence="1" type="ORF">FJM67_16845</name>
</gene>
<dbReference type="Proteomes" id="UP000315901">
    <property type="component" value="Unassembled WGS sequence"/>
</dbReference>
<reference evidence="1 2" key="1">
    <citation type="submission" date="2019-06" db="EMBL/GenBank/DDBJ databases">
        <title>A novel bacterium of genus Marinomonas, isolated from coastal sand.</title>
        <authorList>
            <person name="Huang H."/>
            <person name="Mo K."/>
            <person name="Hu Y."/>
        </authorList>
    </citation>
    <scope>NUCLEOTIDE SEQUENCE [LARGE SCALE GENOMIC DNA]</scope>
    <source>
        <strain evidence="1 2">HB171799</strain>
    </source>
</reference>
<dbReference type="OrthoDB" id="8595277at2"/>
<comment type="caution">
    <text evidence="1">The sequence shown here is derived from an EMBL/GenBank/DDBJ whole genome shotgun (WGS) entry which is preliminary data.</text>
</comment>
<organism evidence="1 2">
    <name type="scientific">Maribrevibacterium harenarium</name>
    <dbReference type="NCBI Taxonomy" id="2589817"/>
    <lineage>
        <taxon>Bacteria</taxon>
        <taxon>Pseudomonadati</taxon>
        <taxon>Pseudomonadota</taxon>
        <taxon>Gammaproteobacteria</taxon>
        <taxon>Oceanospirillales</taxon>
        <taxon>Oceanospirillaceae</taxon>
        <taxon>Maribrevibacterium</taxon>
    </lineage>
</organism>
<dbReference type="EMBL" id="VFRR01000079">
    <property type="protein sequence ID" value="TPE44576.1"/>
    <property type="molecule type" value="Genomic_DNA"/>
</dbReference>
<evidence type="ECO:0000313" key="2">
    <source>
        <dbReference type="Proteomes" id="UP000315901"/>
    </source>
</evidence>
<proteinExistence type="predicted"/>
<accession>A0A501WG99</accession>
<sequence>MSHSKDDSSPIESIDDPINSEDELLELANQIFANKRKAELWLNTPALALGGATS</sequence>
<dbReference type="AlphaFoldDB" id="A0A501WG99"/>